<organism evidence="2 3">
    <name type="scientific">Portunus trituberculatus</name>
    <name type="common">Swimming crab</name>
    <name type="synonym">Neptunus trituberculatus</name>
    <dbReference type="NCBI Taxonomy" id="210409"/>
    <lineage>
        <taxon>Eukaryota</taxon>
        <taxon>Metazoa</taxon>
        <taxon>Ecdysozoa</taxon>
        <taxon>Arthropoda</taxon>
        <taxon>Crustacea</taxon>
        <taxon>Multicrustacea</taxon>
        <taxon>Malacostraca</taxon>
        <taxon>Eumalacostraca</taxon>
        <taxon>Eucarida</taxon>
        <taxon>Decapoda</taxon>
        <taxon>Pleocyemata</taxon>
        <taxon>Brachyura</taxon>
        <taxon>Eubrachyura</taxon>
        <taxon>Portunoidea</taxon>
        <taxon>Portunidae</taxon>
        <taxon>Portuninae</taxon>
        <taxon>Portunus</taxon>
    </lineage>
</organism>
<dbReference type="EMBL" id="VSRR010001964">
    <property type="protein sequence ID" value="MPC28780.1"/>
    <property type="molecule type" value="Genomic_DNA"/>
</dbReference>
<feature type="region of interest" description="Disordered" evidence="1">
    <location>
        <begin position="39"/>
        <end position="79"/>
    </location>
</feature>
<sequence length="79" mass="9028">MSRRGWCEALFAWSTVAEMMLKKVNGEHILARLRRAHRPVTEMDKRGGRGKKKRGRGNERQCLEGDTSMAPGKRCTERG</sequence>
<comment type="caution">
    <text evidence="2">The sequence shown here is derived from an EMBL/GenBank/DDBJ whole genome shotgun (WGS) entry which is preliminary data.</text>
</comment>
<dbReference type="Proteomes" id="UP000324222">
    <property type="component" value="Unassembled WGS sequence"/>
</dbReference>
<accession>A0A5B7E486</accession>
<proteinExistence type="predicted"/>
<evidence type="ECO:0000256" key="1">
    <source>
        <dbReference type="SAM" id="MobiDB-lite"/>
    </source>
</evidence>
<reference evidence="2 3" key="1">
    <citation type="submission" date="2019-05" db="EMBL/GenBank/DDBJ databases">
        <title>Another draft genome of Portunus trituberculatus and its Hox gene families provides insights of decapod evolution.</title>
        <authorList>
            <person name="Jeong J.-H."/>
            <person name="Song I."/>
            <person name="Kim S."/>
            <person name="Choi T."/>
            <person name="Kim D."/>
            <person name="Ryu S."/>
            <person name="Kim W."/>
        </authorList>
    </citation>
    <scope>NUCLEOTIDE SEQUENCE [LARGE SCALE GENOMIC DNA]</scope>
    <source>
        <tissue evidence="2">Muscle</tissue>
    </source>
</reference>
<gene>
    <name evidence="2" type="ORF">E2C01_021991</name>
</gene>
<evidence type="ECO:0000313" key="3">
    <source>
        <dbReference type="Proteomes" id="UP000324222"/>
    </source>
</evidence>
<dbReference type="AlphaFoldDB" id="A0A5B7E486"/>
<keyword evidence="3" id="KW-1185">Reference proteome</keyword>
<protein>
    <submittedName>
        <fullName evidence="2">Uncharacterized protein</fullName>
    </submittedName>
</protein>
<evidence type="ECO:0000313" key="2">
    <source>
        <dbReference type="EMBL" id="MPC28780.1"/>
    </source>
</evidence>
<name>A0A5B7E486_PORTR</name>